<comment type="caution">
    <text evidence="1">The sequence shown here is derived from an EMBL/GenBank/DDBJ whole genome shotgun (WGS) entry which is preliminary data.</text>
</comment>
<dbReference type="Gene3D" id="3.30.230.10">
    <property type="match status" value="1"/>
</dbReference>
<keyword evidence="2" id="KW-1185">Reference proteome</keyword>
<dbReference type="InterPro" id="IPR014721">
    <property type="entry name" value="Ribsml_uS5_D2-typ_fold_subgr"/>
</dbReference>
<sequence length="336" mass="36568">MNRKARVTLEKVLGVHAKALPKDHHATTSMPVEMAVTRPGGSKGGKQLGKRLTTWDYGVVYLVFDACKLSAVPLLRQNIHFDLSLFSASSWSLFSASSRSPLCSAIFSAPPSPLLHSAINRRLHSALLWPTPLCSSPLRRHCLYSDRRLCSAIIVSAPPALTLRRLGLSSALPSALLRFAPVSSFSDELHLKNLTKVPLHRSVVAYLDEVLQVMLRSGQFEGEVRFRIDEVQNTVVDSKENGRAPSPILEKNDWGTYAKGALYALQQEGMKLALGIKGMISGSECLDSTGLSSSIAVGVAYLLALESANGLTILPDVNIELDSNEIDYESVEFLVS</sequence>
<organism evidence="1 2">
    <name type="scientific">Stephania japonica</name>
    <dbReference type="NCBI Taxonomy" id="461633"/>
    <lineage>
        <taxon>Eukaryota</taxon>
        <taxon>Viridiplantae</taxon>
        <taxon>Streptophyta</taxon>
        <taxon>Embryophyta</taxon>
        <taxon>Tracheophyta</taxon>
        <taxon>Spermatophyta</taxon>
        <taxon>Magnoliopsida</taxon>
        <taxon>Ranunculales</taxon>
        <taxon>Menispermaceae</taxon>
        <taxon>Menispermoideae</taxon>
        <taxon>Cissampelideae</taxon>
        <taxon>Stephania</taxon>
    </lineage>
</organism>
<gene>
    <name evidence="1" type="ORF">Sjap_013239</name>
</gene>
<dbReference type="SUPFAM" id="SSF54211">
    <property type="entry name" value="Ribosomal protein S5 domain 2-like"/>
    <property type="match status" value="1"/>
</dbReference>
<evidence type="ECO:0000313" key="2">
    <source>
        <dbReference type="Proteomes" id="UP001417504"/>
    </source>
</evidence>
<reference evidence="1 2" key="1">
    <citation type="submission" date="2024-01" db="EMBL/GenBank/DDBJ databases">
        <title>Genome assemblies of Stephania.</title>
        <authorList>
            <person name="Yang L."/>
        </authorList>
    </citation>
    <scope>NUCLEOTIDE SEQUENCE [LARGE SCALE GENOMIC DNA]</scope>
    <source>
        <strain evidence="1">QJT</strain>
        <tissue evidence="1">Leaf</tissue>
    </source>
</reference>
<dbReference type="AlphaFoldDB" id="A0AAP0NXH0"/>
<dbReference type="EMBL" id="JBBNAE010000005">
    <property type="protein sequence ID" value="KAK9123637.1"/>
    <property type="molecule type" value="Genomic_DNA"/>
</dbReference>
<proteinExistence type="predicted"/>
<evidence type="ECO:0008006" key="3">
    <source>
        <dbReference type="Google" id="ProtNLM"/>
    </source>
</evidence>
<protein>
    <recommendedName>
        <fullName evidence="3">GHMP kinase N-terminal domain-containing protein</fullName>
    </recommendedName>
</protein>
<dbReference type="InterPro" id="IPR020568">
    <property type="entry name" value="Ribosomal_Su5_D2-typ_SF"/>
</dbReference>
<dbReference type="Proteomes" id="UP001417504">
    <property type="component" value="Unassembled WGS sequence"/>
</dbReference>
<name>A0AAP0NXH0_9MAGN</name>
<evidence type="ECO:0000313" key="1">
    <source>
        <dbReference type="EMBL" id="KAK9123637.1"/>
    </source>
</evidence>
<accession>A0AAP0NXH0</accession>